<keyword evidence="4" id="KW-1185">Reference proteome</keyword>
<keyword evidence="1" id="KW-1133">Transmembrane helix</keyword>
<gene>
    <name evidence="3" type="ORF">JR347_02545</name>
</gene>
<evidence type="ECO:0008006" key="5">
    <source>
        <dbReference type="Google" id="ProtNLM"/>
    </source>
</evidence>
<name>A0A974WGP3_9BACT</name>
<dbReference type="EMBL" id="CP070608">
    <property type="protein sequence ID" value="QSE97981.1"/>
    <property type="molecule type" value="Genomic_DNA"/>
</dbReference>
<evidence type="ECO:0000313" key="3">
    <source>
        <dbReference type="EMBL" id="QSE97981.1"/>
    </source>
</evidence>
<evidence type="ECO:0000313" key="4">
    <source>
        <dbReference type="Proteomes" id="UP000662783"/>
    </source>
</evidence>
<protein>
    <recommendedName>
        <fullName evidence="5">Secreted protein</fullName>
    </recommendedName>
</protein>
<evidence type="ECO:0000256" key="1">
    <source>
        <dbReference type="SAM" id="Phobius"/>
    </source>
</evidence>
<reference evidence="3" key="1">
    <citation type="submission" date="2021-02" db="EMBL/GenBank/DDBJ databases">
        <title>Fulvivirga sp. S481 isolated from sea water.</title>
        <authorList>
            <person name="Bae S.S."/>
            <person name="Baek K."/>
        </authorList>
    </citation>
    <scope>NUCLEOTIDE SEQUENCE</scope>
    <source>
        <strain evidence="3">S481</strain>
    </source>
</reference>
<keyword evidence="1" id="KW-0812">Transmembrane</keyword>
<proteinExistence type="predicted"/>
<keyword evidence="2" id="KW-0732">Signal</keyword>
<evidence type="ECO:0000256" key="2">
    <source>
        <dbReference type="SAM" id="SignalP"/>
    </source>
</evidence>
<accession>A0A974WGP3</accession>
<feature type="chain" id="PRO_5037262344" description="Secreted protein" evidence="2">
    <location>
        <begin position="31"/>
        <end position="125"/>
    </location>
</feature>
<feature type="transmembrane region" description="Helical" evidence="1">
    <location>
        <begin position="91"/>
        <end position="111"/>
    </location>
</feature>
<dbReference type="KEGG" id="fuv:JR347_02545"/>
<feature type="signal peptide" evidence="2">
    <location>
        <begin position="1"/>
        <end position="30"/>
    </location>
</feature>
<dbReference type="Proteomes" id="UP000662783">
    <property type="component" value="Chromosome"/>
</dbReference>
<dbReference type="AlphaFoldDB" id="A0A974WGP3"/>
<dbReference type="RefSeq" id="WP_205722489.1">
    <property type="nucleotide sequence ID" value="NZ_CP070608.1"/>
</dbReference>
<dbReference type="PROSITE" id="PS51257">
    <property type="entry name" value="PROKAR_LIPOPROTEIN"/>
    <property type="match status" value="1"/>
</dbReference>
<feature type="transmembrane region" description="Helical" evidence="1">
    <location>
        <begin position="66"/>
        <end position="84"/>
    </location>
</feature>
<keyword evidence="1" id="KW-0472">Membrane</keyword>
<sequence>MDRQINTIMHKKLIAVLAIIFSCAISETLAQSPNYDSLKQEILSIRTDVDHIVLNLETAKSKFQRGIFVATLGYSITIAGGLMLGRENDELGQALLVAGGATGGIGTYMLVDAFKYLGRVRNRKR</sequence>
<organism evidence="3 4">
    <name type="scientific">Fulvivirga lutea</name>
    <dbReference type="NCBI Taxonomy" id="2810512"/>
    <lineage>
        <taxon>Bacteria</taxon>
        <taxon>Pseudomonadati</taxon>
        <taxon>Bacteroidota</taxon>
        <taxon>Cytophagia</taxon>
        <taxon>Cytophagales</taxon>
        <taxon>Fulvivirgaceae</taxon>
        <taxon>Fulvivirga</taxon>
    </lineage>
</organism>